<proteinExistence type="inferred from homology"/>
<dbReference type="PROSITE" id="PS50879">
    <property type="entry name" value="RNASE_H_1"/>
    <property type="match status" value="1"/>
</dbReference>
<reference evidence="12" key="1">
    <citation type="journal article" date="2022" name="Int. J. Syst. Evol. Microbiol.">
        <title>Apilactobacillus apisilvae sp. nov., Nicolia spurrieriana gen. nov. sp. nov., Bombilactobacillus folatiphilus sp. nov. and Bombilactobacillus thymidiniphilus sp. nov., four new lactic acid bacterial isolates from stingless bees Tetragonula carbonaria and Austroplebeia australis.</title>
        <authorList>
            <person name="Oliphant S.A."/>
            <person name="Watson-Haigh N.S."/>
            <person name="Sumby K.M."/>
            <person name="Gardner J."/>
            <person name="Groom S."/>
            <person name="Jiranek V."/>
        </authorList>
    </citation>
    <scope>NUCLEOTIDE SEQUENCE</scope>
    <source>
        <strain evidence="12">SG4_D2</strain>
    </source>
</reference>
<dbReference type="InterPro" id="IPR011320">
    <property type="entry name" value="RNase_H1_N"/>
</dbReference>
<dbReference type="PIRSF" id="PIRSF036852">
    <property type="entry name" value="Ribonuclease_H1_euk"/>
    <property type="match status" value="1"/>
</dbReference>
<dbReference type="InterPro" id="IPR037056">
    <property type="entry name" value="RNase_H1_N_sf"/>
</dbReference>
<evidence type="ECO:0000256" key="7">
    <source>
        <dbReference type="ARBA" id="ARBA00022723"/>
    </source>
</evidence>
<gene>
    <name evidence="12" type="ORF">MOO45_00510</name>
</gene>
<evidence type="ECO:0000256" key="8">
    <source>
        <dbReference type="ARBA" id="ARBA00022759"/>
    </source>
</evidence>
<evidence type="ECO:0000313" key="12">
    <source>
        <dbReference type="EMBL" id="UQS82211.1"/>
    </source>
</evidence>
<comment type="cofactor">
    <cofactor evidence="2">
        <name>Mg(2+)</name>
        <dbReference type="ChEBI" id="CHEBI:18420"/>
    </cofactor>
</comment>
<sequence length="220" mass="24615">MKKYYAVKSGRQPGIYQTWADCQRQVTGFSGAQFKSFVTLAQAQAFLESDGTKSTASTSAPTPIIQLYTDGGTRNTGNVHGGHVNATDKAAWAYLIVTPAQRYSDSQGCLGATNNQMELLALLQGLKQLINLNLQYEAILVTMDSRYVLNAINKHWLQNWQRRGWKKADGQPVLNVQLWQAFVKLLPTFPRIQFVWTKGHADNAGNVFVDRLLNKTMDDM</sequence>
<evidence type="ECO:0000256" key="9">
    <source>
        <dbReference type="ARBA" id="ARBA00022801"/>
    </source>
</evidence>
<dbReference type="CDD" id="cd09278">
    <property type="entry name" value="RNase_HI_prokaryote_like"/>
    <property type="match status" value="1"/>
</dbReference>
<dbReference type="Gene3D" id="3.40.970.10">
    <property type="entry name" value="Ribonuclease H1, N-terminal domain"/>
    <property type="match status" value="1"/>
</dbReference>
<dbReference type="Gene3D" id="3.30.420.10">
    <property type="entry name" value="Ribonuclease H-like superfamily/Ribonuclease H"/>
    <property type="match status" value="1"/>
</dbReference>
<dbReference type="Proteomes" id="UP000831495">
    <property type="component" value="Chromosome"/>
</dbReference>
<evidence type="ECO:0000259" key="11">
    <source>
        <dbReference type="PROSITE" id="PS50879"/>
    </source>
</evidence>
<accession>A0ABY4P9B6</accession>
<name>A0ABY4P9B6_9LACO</name>
<comment type="catalytic activity">
    <reaction evidence="1">
        <text>Endonucleolytic cleavage to 5'-phosphomonoester.</text>
        <dbReference type="EC" id="3.1.26.4"/>
    </reaction>
</comment>
<evidence type="ECO:0000256" key="5">
    <source>
        <dbReference type="ARBA" id="ARBA00012180"/>
    </source>
</evidence>
<dbReference type="EMBL" id="CP093366">
    <property type="protein sequence ID" value="UQS82211.1"/>
    <property type="molecule type" value="Genomic_DNA"/>
</dbReference>
<protein>
    <recommendedName>
        <fullName evidence="5">ribonuclease H</fullName>
        <ecNumber evidence="5">3.1.26.4</ecNumber>
    </recommendedName>
</protein>
<evidence type="ECO:0000256" key="2">
    <source>
        <dbReference type="ARBA" id="ARBA00001946"/>
    </source>
</evidence>
<dbReference type="EC" id="3.1.26.4" evidence="5"/>
<dbReference type="InterPro" id="IPR017067">
    <property type="entry name" value="RNase_H1_euk"/>
</dbReference>
<dbReference type="Pfam" id="PF00075">
    <property type="entry name" value="RNase_H"/>
    <property type="match status" value="1"/>
</dbReference>
<dbReference type="PANTHER" id="PTHR10642:SF26">
    <property type="entry name" value="RIBONUCLEASE H1"/>
    <property type="match status" value="1"/>
</dbReference>
<keyword evidence="9" id="KW-0378">Hydrolase</keyword>
<dbReference type="PANTHER" id="PTHR10642">
    <property type="entry name" value="RIBONUCLEASE H1"/>
    <property type="match status" value="1"/>
</dbReference>
<dbReference type="Pfam" id="PF01693">
    <property type="entry name" value="Cauli_VI"/>
    <property type="match status" value="1"/>
</dbReference>
<evidence type="ECO:0000256" key="10">
    <source>
        <dbReference type="ARBA" id="ARBA00022842"/>
    </source>
</evidence>
<feature type="domain" description="RNase H type-1" evidence="11">
    <location>
        <begin position="61"/>
        <end position="218"/>
    </location>
</feature>
<evidence type="ECO:0000256" key="6">
    <source>
        <dbReference type="ARBA" id="ARBA00022722"/>
    </source>
</evidence>
<keyword evidence="10" id="KW-0460">Magnesium</keyword>
<keyword evidence="13" id="KW-1185">Reference proteome</keyword>
<dbReference type="SUPFAM" id="SSF55658">
    <property type="entry name" value="L9 N-domain-like"/>
    <property type="match status" value="1"/>
</dbReference>
<keyword evidence="7" id="KW-0479">Metal-binding</keyword>
<dbReference type="InterPro" id="IPR036397">
    <property type="entry name" value="RNaseH_sf"/>
</dbReference>
<organism evidence="12 13">
    <name type="scientific">Bombilactobacillus folatiphilus</name>
    <dbReference type="NCBI Taxonomy" id="2923362"/>
    <lineage>
        <taxon>Bacteria</taxon>
        <taxon>Bacillati</taxon>
        <taxon>Bacillota</taxon>
        <taxon>Bacilli</taxon>
        <taxon>Lactobacillales</taxon>
        <taxon>Lactobacillaceae</taxon>
        <taxon>Bombilactobacillus</taxon>
    </lineage>
</organism>
<keyword evidence="6" id="KW-0540">Nuclease</keyword>
<evidence type="ECO:0000313" key="13">
    <source>
        <dbReference type="Proteomes" id="UP000831495"/>
    </source>
</evidence>
<evidence type="ECO:0000256" key="3">
    <source>
        <dbReference type="ARBA" id="ARBA00005300"/>
    </source>
</evidence>
<dbReference type="SUPFAM" id="SSF53098">
    <property type="entry name" value="Ribonuclease H-like"/>
    <property type="match status" value="1"/>
</dbReference>
<dbReference type="InterPro" id="IPR022892">
    <property type="entry name" value="RNaseHI"/>
</dbReference>
<dbReference type="InterPro" id="IPR002156">
    <property type="entry name" value="RNaseH_domain"/>
</dbReference>
<keyword evidence="8" id="KW-0255">Endonuclease</keyword>
<comment type="similarity">
    <text evidence="3">Belongs to the RNase H family.</text>
</comment>
<dbReference type="InterPro" id="IPR050092">
    <property type="entry name" value="RNase_H"/>
</dbReference>
<dbReference type="RefSeq" id="WP_249514481.1">
    <property type="nucleotide sequence ID" value="NZ_CP093366.1"/>
</dbReference>
<comment type="subunit">
    <text evidence="4">Monomer.</text>
</comment>
<dbReference type="InterPro" id="IPR012337">
    <property type="entry name" value="RNaseH-like_sf"/>
</dbReference>
<dbReference type="InterPro" id="IPR009027">
    <property type="entry name" value="Ribosomal_bL9/RNase_H1_N"/>
</dbReference>
<evidence type="ECO:0000256" key="4">
    <source>
        <dbReference type="ARBA" id="ARBA00011245"/>
    </source>
</evidence>
<evidence type="ECO:0000256" key="1">
    <source>
        <dbReference type="ARBA" id="ARBA00000077"/>
    </source>
</evidence>